<dbReference type="OrthoDB" id="2505066at2759"/>
<reference evidence="1" key="1">
    <citation type="submission" date="2009-11" db="EMBL/GenBank/DDBJ databases">
        <authorList>
            <consortium name="The Broad Institute Genome Sequencing Platform"/>
            <person name="Ward D."/>
            <person name="Feldgarden M."/>
            <person name="Earl A."/>
            <person name="Young S.K."/>
            <person name="Zeng Q."/>
            <person name="Koehrsen M."/>
            <person name="Alvarado L."/>
            <person name="Berlin A."/>
            <person name="Bochicchio J."/>
            <person name="Borenstein D."/>
            <person name="Chapman S.B."/>
            <person name="Chen Z."/>
            <person name="Engels R."/>
            <person name="Freedman E."/>
            <person name="Gellesch M."/>
            <person name="Goldberg J."/>
            <person name="Griggs A."/>
            <person name="Gujja S."/>
            <person name="Heilman E."/>
            <person name="Heiman D."/>
            <person name="Hepburn T."/>
            <person name="Howarth C."/>
            <person name="Jen D."/>
            <person name="Larson L."/>
            <person name="Lewis B."/>
            <person name="Mehta T."/>
            <person name="Park D."/>
            <person name="Pearson M."/>
            <person name="Roberts A."/>
            <person name="Saif S."/>
            <person name="Shea T."/>
            <person name="Shenoy N."/>
            <person name="Sisk P."/>
            <person name="Stolte C."/>
            <person name="Sykes S."/>
            <person name="Thomson T."/>
            <person name="Walk T."/>
            <person name="White J."/>
            <person name="Yandava C."/>
            <person name="Izard J."/>
            <person name="Baranova O.V."/>
            <person name="Blanton J.M."/>
            <person name="Tanner A.C."/>
            <person name="Dewhirst F.E."/>
            <person name="Haas B."/>
            <person name="Nusbaum C."/>
            <person name="Birren B."/>
        </authorList>
    </citation>
    <scope>NUCLEOTIDE SEQUENCE [LARGE SCALE GENOMIC DNA]</scope>
    <source>
        <strain evidence="1">1-1 BBBD Race 1</strain>
    </source>
</reference>
<dbReference type="Gene3D" id="3.40.50.300">
    <property type="entry name" value="P-loop containing nucleotide triphosphate hydrolases"/>
    <property type="match status" value="1"/>
</dbReference>
<dbReference type="AlphaFoldDB" id="A0A180GYH1"/>
<dbReference type="VEuPathDB" id="FungiDB:PTTG_26045"/>
<reference evidence="1" key="2">
    <citation type="submission" date="2016-05" db="EMBL/GenBank/DDBJ databases">
        <title>Comparative analysis highlights variable genome content of wheat rusts and divergence of the mating loci.</title>
        <authorList>
            <person name="Cuomo C.A."/>
            <person name="Bakkeren G."/>
            <person name="Szabo L."/>
            <person name="Khalil H."/>
            <person name="Joly D."/>
            <person name="Goldberg J."/>
            <person name="Young S."/>
            <person name="Zeng Q."/>
            <person name="Fellers J."/>
        </authorList>
    </citation>
    <scope>NUCLEOTIDE SEQUENCE [LARGE SCALE GENOMIC DNA]</scope>
    <source>
        <strain evidence="1">1-1 BBBD Race 1</strain>
    </source>
</reference>
<proteinExistence type="predicted"/>
<evidence type="ECO:0008006" key="4">
    <source>
        <dbReference type="Google" id="ProtNLM"/>
    </source>
</evidence>
<dbReference type="Proteomes" id="UP000005240">
    <property type="component" value="Unassembled WGS sequence"/>
</dbReference>
<sequence length="177" mass="19185">MADIQMNPPSGADDWLDALQSGPLNITTKDPLPFEEGLENYTKESSAGGSGRVLKNKAGQLTLNQKITEMAHDKTIEMLKNRSATVYGPQPPKQVQLDSVIDLIHHRDTFVLAGTGVGKTLIAEMYWDLFPKYKKPIVLVLNPLDSLGDNQVCAFVRVSLAGSSENKPIAAPGEVLA</sequence>
<gene>
    <name evidence="1" type="ORF">PTTG_26045</name>
</gene>
<accession>A0A180GYH1</accession>
<organism evidence="1">
    <name type="scientific">Puccinia triticina (isolate 1-1 / race 1 (BBBD))</name>
    <name type="common">Brown leaf rust fungus</name>
    <dbReference type="NCBI Taxonomy" id="630390"/>
    <lineage>
        <taxon>Eukaryota</taxon>
        <taxon>Fungi</taxon>
        <taxon>Dikarya</taxon>
        <taxon>Basidiomycota</taxon>
        <taxon>Pucciniomycotina</taxon>
        <taxon>Pucciniomycetes</taxon>
        <taxon>Pucciniales</taxon>
        <taxon>Pucciniaceae</taxon>
        <taxon>Puccinia</taxon>
    </lineage>
</organism>
<reference evidence="2" key="4">
    <citation type="submission" date="2025-05" db="UniProtKB">
        <authorList>
            <consortium name="EnsemblFungi"/>
        </authorList>
    </citation>
    <scope>IDENTIFICATION</scope>
    <source>
        <strain evidence="2">isolate 1-1 / race 1 (BBBD)</strain>
    </source>
</reference>
<evidence type="ECO:0000313" key="2">
    <source>
        <dbReference type="EnsemblFungi" id="PTTG_26045-t43_1-p1"/>
    </source>
</evidence>
<keyword evidence="3" id="KW-1185">Reference proteome</keyword>
<name>A0A180GYH1_PUCT1</name>
<evidence type="ECO:0000313" key="1">
    <source>
        <dbReference type="EMBL" id="OAV97409.1"/>
    </source>
</evidence>
<evidence type="ECO:0000313" key="3">
    <source>
        <dbReference type="Proteomes" id="UP000005240"/>
    </source>
</evidence>
<dbReference type="InterPro" id="IPR027417">
    <property type="entry name" value="P-loop_NTPase"/>
</dbReference>
<dbReference type="SUPFAM" id="SSF52540">
    <property type="entry name" value="P-loop containing nucleoside triphosphate hydrolases"/>
    <property type="match status" value="1"/>
</dbReference>
<protein>
    <recommendedName>
        <fullName evidence="4">DEAD/DEAH box helicase domain-containing protein</fullName>
    </recommendedName>
</protein>
<reference evidence="2 3" key="3">
    <citation type="journal article" date="2017" name="G3 (Bethesda)">
        <title>Comparative analysis highlights variable genome content of wheat rusts and divergence of the mating loci.</title>
        <authorList>
            <person name="Cuomo C.A."/>
            <person name="Bakkeren G."/>
            <person name="Khalil H.B."/>
            <person name="Panwar V."/>
            <person name="Joly D."/>
            <person name="Linning R."/>
            <person name="Sakthikumar S."/>
            <person name="Song X."/>
            <person name="Adiconis X."/>
            <person name="Fan L."/>
            <person name="Goldberg J.M."/>
            <person name="Levin J.Z."/>
            <person name="Young S."/>
            <person name="Zeng Q."/>
            <person name="Anikster Y."/>
            <person name="Bruce M."/>
            <person name="Wang M."/>
            <person name="Yin C."/>
            <person name="McCallum B."/>
            <person name="Szabo L.J."/>
            <person name="Hulbert S."/>
            <person name="Chen X."/>
            <person name="Fellers J.P."/>
        </authorList>
    </citation>
    <scope>NUCLEOTIDE SEQUENCE</scope>
    <source>
        <strain evidence="3">Isolate 1-1 / race 1 (BBBD)</strain>
        <strain evidence="2">isolate 1-1 / race 1 (BBBD)</strain>
    </source>
</reference>
<dbReference type="EMBL" id="ADAS02000013">
    <property type="protein sequence ID" value="OAV97409.1"/>
    <property type="molecule type" value="Genomic_DNA"/>
</dbReference>
<dbReference type="EnsemblFungi" id="PTTG_26045-t43_1">
    <property type="protein sequence ID" value="PTTG_26045-t43_1-p1"/>
    <property type="gene ID" value="PTTG_26045"/>
</dbReference>